<dbReference type="RefSeq" id="WP_176238644.1">
    <property type="nucleotide sequence ID" value="NZ_AP024412.1"/>
</dbReference>
<evidence type="ECO:0000313" key="1">
    <source>
        <dbReference type="EMBL" id="BCR35810.1"/>
    </source>
</evidence>
<keyword evidence="2" id="KW-1185">Reference proteome</keyword>
<reference evidence="1" key="1">
    <citation type="submission" date="2021-01" db="EMBL/GenBank/DDBJ databases">
        <title>Draft genome sequence of Acholeplasmataceae bacterium strain Mahy22.</title>
        <authorList>
            <person name="Watanabe M."/>
            <person name="Kojima H."/>
            <person name="Fukui M."/>
        </authorList>
    </citation>
    <scope>NUCLEOTIDE SEQUENCE</scope>
    <source>
        <strain evidence="1">Mahy22</strain>
    </source>
</reference>
<accession>A0A7U9XUI7</accession>
<dbReference type="KEGG" id="manr:MPAN_007030"/>
<sequence>MFEIMIFTLINAFWVTLVIGTLTLLSLRVIYSLQFSYTIKEKLMIWFIPLSIGFYHLEDKKNVISRIYRIFVVIFFITAILAFLFVLYTEMELMII</sequence>
<evidence type="ECO:0000313" key="2">
    <source>
        <dbReference type="Proteomes" id="UP000620133"/>
    </source>
</evidence>
<proteinExistence type="predicted"/>
<dbReference type="Proteomes" id="UP000620133">
    <property type="component" value="Chromosome"/>
</dbReference>
<gene>
    <name evidence="1" type="ORF">MPAN_007030</name>
</gene>
<name>A0A7U9XUI7_9MOLU</name>
<protein>
    <submittedName>
        <fullName evidence="1">Uncharacterized protein</fullName>
    </submittedName>
</protein>
<organism evidence="1 2">
    <name type="scientific">Mariniplasma anaerobium</name>
    <dbReference type="NCBI Taxonomy" id="2735436"/>
    <lineage>
        <taxon>Bacteria</taxon>
        <taxon>Bacillati</taxon>
        <taxon>Mycoplasmatota</taxon>
        <taxon>Mollicutes</taxon>
        <taxon>Acholeplasmatales</taxon>
        <taxon>Acholeplasmataceae</taxon>
        <taxon>Mariniplasma</taxon>
    </lineage>
</organism>
<dbReference type="EMBL" id="AP024412">
    <property type="protein sequence ID" value="BCR35810.1"/>
    <property type="molecule type" value="Genomic_DNA"/>
</dbReference>
<dbReference type="AlphaFoldDB" id="A0A7U9XUI7"/>